<dbReference type="Proteomes" id="UP001162992">
    <property type="component" value="Chromosome 1"/>
</dbReference>
<reference evidence="2" key="1">
    <citation type="journal article" date="2024" name="Proc. Natl. Acad. Sci. U.S.A.">
        <title>Extraordinary preservation of gene collinearity over three hundred million years revealed in homosporous lycophytes.</title>
        <authorList>
            <person name="Li C."/>
            <person name="Wickell D."/>
            <person name="Kuo L.Y."/>
            <person name="Chen X."/>
            <person name="Nie B."/>
            <person name="Liao X."/>
            <person name="Peng D."/>
            <person name="Ji J."/>
            <person name="Jenkins J."/>
            <person name="Williams M."/>
            <person name="Shu S."/>
            <person name="Plott C."/>
            <person name="Barry K."/>
            <person name="Rajasekar S."/>
            <person name="Grimwood J."/>
            <person name="Han X."/>
            <person name="Sun S."/>
            <person name="Hou Z."/>
            <person name="He W."/>
            <person name="Dai G."/>
            <person name="Sun C."/>
            <person name="Schmutz J."/>
            <person name="Leebens-Mack J.H."/>
            <person name="Li F.W."/>
            <person name="Wang L."/>
        </authorList>
    </citation>
    <scope>NUCLEOTIDE SEQUENCE [LARGE SCALE GENOMIC DNA]</scope>
    <source>
        <strain evidence="2">cv. PW_Plant_1</strain>
    </source>
</reference>
<name>A0ACC2EXN3_DIPCM</name>
<evidence type="ECO:0000313" key="2">
    <source>
        <dbReference type="Proteomes" id="UP001162992"/>
    </source>
</evidence>
<gene>
    <name evidence="1" type="ORF">O6H91_01G155700</name>
</gene>
<accession>A0ACC2EXN3</accession>
<comment type="caution">
    <text evidence="1">The sequence shown here is derived from an EMBL/GenBank/DDBJ whole genome shotgun (WGS) entry which is preliminary data.</text>
</comment>
<organism evidence="1 2">
    <name type="scientific">Diphasiastrum complanatum</name>
    <name type="common">Issler's clubmoss</name>
    <name type="synonym">Lycopodium complanatum</name>
    <dbReference type="NCBI Taxonomy" id="34168"/>
    <lineage>
        <taxon>Eukaryota</taxon>
        <taxon>Viridiplantae</taxon>
        <taxon>Streptophyta</taxon>
        <taxon>Embryophyta</taxon>
        <taxon>Tracheophyta</taxon>
        <taxon>Lycopodiopsida</taxon>
        <taxon>Lycopodiales</taxon>
        <taxon>Lycopodiaceae</taxon>
        <taxon>Lycopodioideae</taxon>
        <taxon>Diphasiastrum</taxon>
    </lineage>
</organism>
<evidence type="ECO:0000313" key="1">
    <source>
        <dbReference type="EMBL" id="KAJ7571224.1"/>
    </source>
</evidence>
<proteinExistence type="predicted"/>
<protein>
    <submittedName>
        <fullName evidence="1">Uncharacterized protein</fullName>
    </submittedName>
</protein>
<dbReference type="EMBL" id="CM055092">
    <property type="protein sequence ID" value="KAJ7571224.1"/>
    <property type="molecule type" value="Genomic_DNA"/>
</dbReference>
<sequence>MAKQLESSLHRRFLEVEHCSSEGRQKHTIVADLDGTLLRGRSAFPYFLLVALEGGSLLRAIILAIFSPIAWLLYHFISEVAGIQVLIFFAFAGQKVSNIEAVARAVLPKFYSEDVHSDSWRVFSACGTRHVITANPRIMVEHFARTSLGAHTVVGTEIEVTAGGYATGFVRHPGVMVGINKKNSVKCDFGDDPPEVGLGDRPTDYPFMSLCKEAYVVPSKEVEAVPREKLMKPIVFHDGRLVQLPTPLTALLTLLWLPIGFPLAVFRVVGALPFSVEHVPIFYKYTGTRLIVKGSRPPMAKKGDPGTLFVCTHRTLIDPVMVSVASGRHVTAVTYSISRISEMVSPIRTFALSRDREKDAADIKALLDQGDLCICPEGTTCREPFLLRFSALFAELSDKIVPVATSTKVTMFHGTTVRGWKGMDPFFFFMNPFPTYEVRFLEQLPEDQTVKGGKSAIEVANHIQKLLADALGYQCTNFTRKDKYSMLVGSDGTVPPKKKTRTQ</sequence>
<keyword evidence="2" id="KW-1185">Reference proteome</keyword>